<dbReference type="EMBL" id="JBANCF010000008">
    <property type="protein sequence ID" value="MEM0573910.1"/>
    <property type="molecule type" value="Genomic_DNA"/>
</dbReference>
<organism evidence="2 4">
    <name type="scientific">Aequorivita flava</name>
    <dbReference type="NCBI Taxonomy" id="3114371"/>
    <lineage>
        <taxon>Bacteria</taxon>
        <taxon>Pseudomonadati</taxon>
        <taxon>Bacteroidota</taxon>
        <taxon>Flavobacteriia</taxon>
        <taxon>Flavobacteriales</taxon>
        <taxon>Flavobacteriaceae</taxon>
        <taxon>Aequorivita</taxon>
    </lineage>
</organism>
<dbReference type="Proteomes" id="UP001390963">
    <property type="component" value="Unassembled WGS sequence"/>
</dbReference>
<name>A0AB35YSY9_9FLAO</name>
<dbReference type="Pfam" id="PF00535">
    <property type="entry name" value="Glycos_transf_2"/>
    <property type="match status" value="1"/>
</dbReference>
<dbReference type="AlphaFoldDB" id="A0AB35YSY9"/>
<evidence type="ECO:0000313" key="2">
    <source>
        <dbReference type="EMBL" id="MEM0518342.1"/>
    </source>
</evidence>
<keyword evidence="2" id="KW-0808">Transferase</keyword>
<dbReference type="CDD" id="cd04186">
    <property type="entry name" value="GT_2_like_c"/>
    <property type="match status" value="1"/>
</dbReference>
<keyword evidence="5" id="KW-1185">Reference proteome</keyword>
<dbReference type="SUPFAM" id="SSF53448">
    <property type="entry name" value="Nucleotide-diphospho-sugar transferases"/>
    <property type="match status" value="1"/>
</dbReference>
<dbReference type="EC" id="2.4.-.-" evidence="2"/>
<protein>
    <submittedName>
        <fullName evidence="2">Glycosyltransferase family 2 protein</fullName>
        <ecNumber evidence="2">2.4.-.-</ecNumber>
    </submittedName>
</protein>
<dbReference type="PANTHER" id="PTHR43179:SF7">
    <property type="entry name" value="RHAMNOSYLTRANSFERASE WBBL"/>
    <property type="match status" value="1"/>
</dbReference>
<comment type="caution">
    <text evidence="2">The sequence shown here is derived from an EMBL/GenBank/DDBJ whole genome shotgun (WGS) entry which is preliminary data.</text>
</comment>
<dbReference type="InterPro" id="IPR001173">
    <property type="entry name" value="Glyco_trans_2-like"/>
</dbReference>
<sequence length="304" mass="35119">MTEYVVVIATYNAMPWIKKCLESCIGMNVIIVDNKSTDSTVNYVEENYPNVSILPQNQNFGFGQANNIGISYALKQGAEYVFLLNQDAYLVDGCIDVLIDMQQQNPQYGILSPIHLNGKGERLDQNFSNYVNYRNNPDFYSDFVLNKSLSQVYDLPFVNAAGWLLSWEILETVGGFDPIFFHYGEDDNYCQRARFHNFKIGVVPTAFLKHDREDREVIESKTSNYLANYERSLKMKYGDINNDNLGDLKHLLKKRKRALVKLLLKLRFSSVEALRKEIHITEKVIREVELSRDNNRAKGKHYLT</sequence>
<evidence type="ECO:0000313" key="3">
    <source>
        <dbReference type="EMBL" id="MEM0573910.1"/>
    </source>
</evidence>
<dbReference type="GO" id="GO:0016757">
    <property type="term" value="F:glycosyltransferase activity"/>
    <property type="evidence" value="ECO:0007669"/>
    <property type="project" value="UniProtKB-KW"/>
</dbReference>
<keyword evidence="2" id="KW-0328">Glycosyltransferase</keyword>
<feature type="domain" description="Glycosyltransferase 2-like" evidence="1">
    <location>
        <begin position="6"/>
        <end position="134"/>
    </location>
</feature>
<proteinExistence type="predicted"/>
<accession>A0AB35YSY9</accession>
<dbReference type="Gene3D" id="3.90.550.10">
    <property type="entry name" value="Spore Coat Polysaccharide Biosynthesis Protein SpsA, Chain A"/>
    <property type="match status" value="1"/>
</dbReference>
<evidence type="ECO:0000313" key="4">
    <source>
        <dbReference type="Proteomes" id="UP001388259"/>
    </source>
</evidence>
<dbReference type="RefSeq" id="WP_342687251.1">
    <property type="nucleotide sequence ID" value="NZ_JAZBJM010000004.1"/>
</dbReference>
<gene>
    <name evidence="3" type="ORF">VZD24_10300</name>
    <name evidence="2" type="ORF">VZD85_08270</name>
</gene>
<dbReference type="InterPro" id="IPR029044">
    <property type="entry name" value="Nucleotide-diphossugar_trans"/>
</dbReference>
<dbReference type="EMBL" id="JAZBJM010000004">
    <property type="protein sequence ID" value="MEM0518342.1"/>
    <property type="molecule type" value="Genomic_DNA"/>
</dbReference>
<evidence type="ECO:0000313" key="5">
    <source>
        <dbReference type="Proteomes" id="UP001390963"/>
    </source>
</evidence>
<evidence type="ECO:0000259" key="1">
    <source>
        <dbReference type="Pfam" id="PF00535"/>
    </source>
</evidence>
<dbReference type="PANTHER" id="PTHR43179">
    <property type="entry name" value="RHAMNOSYLTRANSFERASE WBBL"/>
    <property type="match status" value="1"/>
</dbReference>
<reference evidence="2 5" key="1">
    <citation type="submission" date="2024-01" db="EMBL/GenBank/DDBJ databases">
        <title>Aequorivita flavus sp. nov., isolated from deep-sea sediment.</title>
        <authorList>
            <person name="Chen X."/>
        </authorList>
    </citation>
    <scope>NUCLEOTIDE SEQUENCE</scope>
    <source>
        <strain evidence="2">MCCC 1A16923</strain>
        <strain evidence="3 5">MCCC 1A16935</strain>
    </source>
</reference>
<dbReference type="Proteomes" id="UP001388259">
    <property type="component" value="Unassembled WGS sequence"/>
</dbReference>